<sequence length="234" mass="25984">MKRITLFSVVICISALSFSQDLYIGSASYITIQPDATLHIKGLGLEPAADYTLPSNTSLERLSTPAGTGNIAINRQFIVTPALDGYIGTLVFQYEDGELNGAVETELQLELYNTINSNWTPYAASIDTNANRMTYNFMSAVIFSKVTADYSETLDINSPNIAMPIKLYPNPTIDKVYIQYDHPIRTTLYNTLGQLIAKGNTHEIDLSAYEGATYFLTVEDKTTQNTYTFKIIKL</sequence>
<evidence type="ECO:0000256" key="1">
    <source>
        <dbReference type="ARBA" id="ARBA00022729"/>
    </source>
</evidence>
<dbReference type="OrthoDB" id="1270026at2"/>
<evidence type="ECO:0000256" key="2">
    <source>
        <dbReference type="SAM" id="SignalP"/>
    </source>
</evidence>
<gene>
    <name evidence="4" type="ORF">ES692_02850</name>
</gene>
<dbReference type="Proteomes" id="UP000321938">
    <property type="component" value="Unassembled WGS sequence"/>
</dbReference>
<dbReference type="AlphaFoldDB" id="A0A5C7BAV4"/>
<keyword evidence="5" id="KW-1185">Reference proteome</keyword>
<evidence type="ECO:0000313" key="4">
    <source>
        <dbReference type="EMBL" id="TXE19704.1"/>
    </source>
</evidence>
<dbReference type="NCBIfam" id="TIGR04183">
    <property type="entry name" value="Por_Secre_tail"/>
    <property type="match status" value="1"/>
</dbReference>
<dbReference type="RefSeq" id="WP_147231094.1">
    <property type="nucleotide sequence ID" value="NZ_VOSB01000003.1"/>
</dbReference>
<reference evidence="4 5" key="1">
    <citation type="submission" date="2019-08" db="EMBL/GenBank/DDBJ databases">
        <title>Genome of Psychroserpens burtonensis ACAM 167.</title>
        <authorList>
            <person name="Bowman J.P."/>
        </authorList>
    </citation>
    <scope>NUCLEOTIDE SEQUENCE [LARGE SCALE GENOMIC DNA]</scope>
    <source>
        <strain evidence="4 5">ACAM 167</strain>
    </source>
</reference>
<evidence type="ECO:0000313" key="5">
    <source>
        <dbReference type="Proteomes" id="UP000321938"/>
    </source>
</evidence>
<feature type="chain" id="PRO_5022985042" evidence="2">
    <location>
        <begin position="20"/>
        <end position="234"/>
    </location>
</feature>
<organism evidence="4 5">
    <name type="scientific">Psychroserpens burtonensis</name>
    <dbReference type="NCBI Taxonomy" id="49278"/>
    <lineage>
        <taxon>Bacteria</taxon>
        <taxon>Pseudomonadati</taxon>
        <taxon>Bacteroidota</taxon>
        <taxon>Flavobacteriia</taxon>
        <taxon>Flavobacteriales</taxon>
        <taxon>Flavobacteriaceae</taxon>
        <taxon>Psychroserpens</taxon>
    </lineage>
</organism>
<dbReference type="EMBL" id="VOSB01000003">
    <property type="protein sequence ID" value="TXE19704.1"/>
    <property type="molecule type" value="Genomic_DNA"/>
</dbReference>
<proteinExistence type="predicted"/>
<dbReference type="InterPro" id="IPR026444">
    <property type="entry name" value="Secre_tail"/>
</dbReference>
<name>A0A5C7BAV4_9FLAO</name>
<accession>A0A5C7BAV4</accession>
<protein>
    <submittedName>
        <fullName evidence="4">T9SS type A sorting domain-containing protein</fullName>
    </submittedName>
</protein>
<comment type="caution">
    <text evidence="4">The sequence shown here is derived from an EMBL/GenBank/DDBJ whole genome shotgun (WGS) entry which is preliminary data.</text>
</comment>
<feature type="domain" description="Secretion system C-terminal sorting" evidence="3">
    <location>
        <begin position="167"/>
        <end position="228"/>
    </location>
</feature>
<evidence type="ECO:0000259" key="3">
    <source>
        <dbReference type="Pfam" id="PF18962"/>
    </source>
</evidence>
<dbReference type="Pfam" id="PF18962">
    <property type="entry name" value="Por_Secre_tail"/>
    <property type="match status" value="1"/>
</dbReference>
<keyword evidence="1 2" id="KW-0732">Signal</keyword>
<feature type="signal peptide" evidence="2">
    <location>
        <begin position="1"/>
        <end position="19"/>
    </location>
</feature>